<reference evidence="6 7" key="1">
    <citation type="submission" date="2022-03" db="EMBL/GenBank/DDBJ databases">
        <title>Complete genome sequence of Lysobacter capsici VKM B-2533 and Lysobacter gummosus 10.1.1, promising sources of lytic agents.</title>
        <authorList>
            <person name="Tarlachkov S.V."/>
            <person name="Kudryakova I.V."/>
            <person name="Afoshin A.S."/>
            <person name="Leontyevskaya E.A."/>
            <person name="Leontyevskaya N.V."/>
        </authorList>
    </citation>
    <scope>NUCLEOTIDE SEQUENCE [LARGE SCALE GENOMIC DNA]</scope>
    <source>
        <strain evidence="6 7">10.1.1</strain>
    </source>
</reference>
<dbReference type="Proteomes" id="UP000829194">
    <property type="component" value="Chromosome"/>
</dbReference>
<dbReference type="InterPro" id="IPR012289">
    <property type="entry name" value="Lytic_TGlycosylase_superhlx_L"/>
</dbReference>
<dbReference type="Gene3D" id="1.25.20.10">
    <property type="entry name" value="Bacterial muramidases"/>
    <property type="match status" value="1"/>
</dbReference>
<evidence type="ECO:0000313" key="7">
    <source>
        <dbReference type="Proteomes" id="UP000829194"/>
    </source>
</evidence>
<evidence type="ECO:0000256" key="2">
    <source>
        <dbReference type="ARBA" id="ARBA00022729"/>
    </source>
</evidence>
<comment type="similarity">
    <text evidence="1">Belongs to the transglycosylase Slt family.</text>
</comment>
<evidence type="ECO:0000259" key="4">
    <source>
        <dbReference type="Pfam" id="PF01464"/>
    </source>
</evidence>
<feature type="signal peptide" evidence="3">
    <location>
        <begin position="1"/>
        <end position="30"/>
    </location>
</feature>
<dbReference type="Gene3D" id="1.10.1240.20">
    <property type="entry name" value="Lytic transglycosylase, superhelical linker domain"/>
    <property type="match status" value="1"/>
</dbReference>
<name>A0ABY3XES7_9GAMM</name>
<dbReference type="EMBL" id="CP093547">
    <property type="protein sequence ID" value="UNP30141.1"/>
    <property type="molecule type" value="Genomic_DNA"/>
</dbReference>
<dbReference type="InterPro" id="IPR037061">
    <property type="entry name" value="Lytic_TGlycoase_superhlx_L_sf"/>
</dbReference>
<dbReference type="PANTHER" id="PTHR37423">
    <property type="entry name" value="SOLUBLE LYTIC MUREIN TRANSGLYCOSYLASE-RELATED"/>
    <property type="match status" value="1"/>
</dbReference>
<accession>A0ABY3XES7</accession>
<gene>
    <name evidence="6" type="ORF">MOV92_02350</name>
</gene>
<dbReference type="SUPFAM" id="SSF48435">
    <property type="entry name" value="Bacterial muramidases"/>
    <property type="match status" value="1"/>
</dbReference>
<protein>
    <submittedName>
        <fullName evidence="6">Lytic transglycosylase domain-containing protein</fullName>
    </submittedName>
</protein>
<sequence length="700" mass="76551">MLGYSPAMLPRPYSLLFAALAATLATSACAQTTAAAPALPAVKPAAIRNALPAPAVDTQLPRVRAAIEAAERGPFDAAQYADIARHPLYGWVEYAALRRGIDTVNNGQAQDFLSRRGNQASGDAFRDIWLAATARREDWAAFTAAWTPKSGAGKERSVSLRCAELNARQALGKADAQWTRDAQAIWRSSGKSLPDSCDAPFAVLAAQGGLSPELRWERIDAAAAEWQPAVMRAAARGLPADQLAQANDYAAFLDNVNERALAWPKTERSRKIASYGLAKLAKSQPASAEAQLPKYASALGFTDEDRGRVLYQAALWSVASYDAQSARRLNAVPEVSYDERLHEWRAREAMSRSDWAAALAAIRKMGPKQRGESRWEYFEARLSERAGDKAGAARLYRESAKNADFHGFMSADRLGAPYTLCPIQPTDSAAAKAAIARDPALMRAMGLFQIERTGWAIREWDDALTRFDDSQRRIAIEVAQSYNWFDRAVFSLNKTPQEQRLYYLRFPLHHGETIRRESLNNGIDPAWVAAEIRAESIFNPTARSGANAMGLMQVLPGTGAQVAKSLGLPWGGAASLYDSDTNIILGTAYLRQLLDKYGGQPYFAMAGYNAGPAPLARWQSQRPGMDADFWIETISYKETREYVARVLAFSVLYDWRLNGDALNVSDRLRGVTNTQRKSFVCPAAAASAASAATPLPAETE</sequence>
<feature type="domain" description="Lytic transglycosylase superhelical linker" evidence="5">
    <location>
        <begin position="435"/>
        <end position="494"/>
    </location>
</feature>
<dbReference type="Pfam" id="PF14718">
    <property type="entry name" value="SLT_L"/>
    <property type="match status" value="1"/>
</dbReference>
<evidence type="ECO:0000256" key="3">
    <source>
        <dbReference type="SAM" id="SignalP"/>
    </source>
</evidence>
<evidence type="ECO:0000256" key="1">
    <source>
        <dbReference type="ARBA" id="ARBA00007734"/>
    </source>
</evidence>
<evidence type="ECO:0000259" key="5">
    <source>
        <dbReference type="Pfam" id="PF14718"/>
    </source>
</evidence>
<dbReference type="CDD" id="cd13401">
    <property type="entry name" value="Slt70-like"/>
    <property type="match status" value="1"/>
</dbReference>
<dbReference type="InterPro" id="IPR023346">
    <property type="entry name" value="Lysozyme-like_dom_sf"/>
</dbReference>
<feature type="domain" description="Transglycosylase SLT" evidence="4">
    <location>
        <begin position="513"/>
        <end position="624"/>
    </location>
</feature>
<dbReference type="SUPFAM" id="SSF53955">
    <property type="entry name" value="Lysozyme-like"/>
    <property type="match status" value="1"/>
</dbReference>
<dbReference type="InterPro" id="IPR008258">
    <property type="entry name" value="Transglycosylase_SLT_dom_1"/>
</dbReference>
<dbReference type="InterPro" id="IPR008939">
    <property type="entry name" value="Lytic_TGlycosylase_superhlx_U"/>
</dbReference>
<proteinExistence type="inferred from homology"/>
<dbReference type="PANTHER" id="PTHR37423:SF5">
    <property type="entry name" value="SOLUBLE LYTIC MUREIN TRANSGLYCOSYLASE"/>
    <property type="match status" value="1"/>
</dbReference>
<organism evidence="6 7">
    <name type="scientific">Lysobacter gummosus</name>
    <dbReference type="NCBI Taxonomy" id="262324"/>
    <lineage>
        <taxon>Bacteria</taxon>
        <taxon>Pseudomonadati</taxon>
        <taxon>Pseudomonadota</taxon>
        <taxon>Gammaproteobacteria</taxon>
        <taxon>Lysobacterales</taxon>
        <taxon>Lysobacteraceae</taxon>
        <taxon>Lysobacter</taxon>
    </lineage>
</organism>
<evidence type="ECO:0000313" key="6">
    <source>
        <dbReference type="EMBL" id="UNP30141.1"/>
    </source>
</evidence>
<dbReference type="Pfam" id="PF01464">
    <property type="entry name" value="SLT"/>
    <property type="match status" value="1"/>
</dbReference>
<dbReference type="Gene3D" id="1.10.530.10">
    <property type="match status" value="1"/>
</dbReference>
<keyword evidence="2 3" id="KW-0732">Signal</keyword>
<feature type="chain" id="PRO_5046249843" evidence="3">
    <location>
        <begin position="31"/>
        <end position="700"/>
    </location>
</feature>
<keyword evidence="7" id="KW-1185">Reference proteome</keyword>